<dbReference type="Proteomes" id="UP000051461">
    <property type="component" value="Unassembled WGS sequence"/>
</dbReference>
<dbReference type="PATRIC" id="fig|1423726.3.peg.976"/>
<proteinExistence type="inferred from homology"/>
<protein>
    <recommendedName>
        <fullName evidence="7 8">Arginine repressor</fullName>
    </recommendedName>
</protein>
<dbReference type="GO" id="GO:1900079">
    <property type="term" value="P:regulation of arginine biosynthetic process"/>
    <property type="evidence" value="ECO:0007669"/>
    <property type="project" value="UniProtKB-UniRule"/>
</dbReference>
<keyword evidence="7" id="KW-0678">Repressor</keyword>
<evidence type="ECO:0000256" key="8">
    <source>
        <dbReference type="NCBIfam" id="TIGR01529"/>
    </source>
</evidence>
<dbReference type="GO" id="GO:0003700">
    <property type="term" value="F:DNA-binding transcription factor activity"/>
    <property type="evidence" value="ECO:0007669"/>
    <property type="project" value="UniProtKB-UniRule"/>
</dbReference>
<evidence type="ECO:0000256" key="5">
    <source>
        <dbReference type="ARBA" id="ARBA00023125"/>
    </source>
</evidence>
<dbReference type="SUPFAM" id="SSF55252">
    <property type="entry name" value="C-terminal domain of arginine repressor"/>
    <property type="match status" value="1"/>
</dbReference>
<evidence type="ECO:0000256" key="3">
    <source>
        <dbReference type="ARBA" id="ARBA00022490"/>
    </source>
</evidence>
<dbReference type="InterPro" id="IPR020899">
    <property type="entry name" value="Arg_repress_C"/>
</dbReference>
<comment type="similarity">
    <text evidence="2 7">Belongs to the ArgR family.</text>
</comment>
<evidence type="ECO:0000256" key="1">
    <source>
        <dbReference type="ARBA" id="ARBA00004496"/>
    </source>
</evidence>
<dbReference type="HAMAP" id="MF_00173">
    <property type="entry name" value="Arg_repressor"/>
    <property type="match status" value="1"/>
</dbReference>
<keyword evidence="6 7" id="KW-0804">Transcription</keyword>
<comment type="subcellular location">
    <subcellularLocation>
        <location evidence="1 7">Cytoplasm</location>
    </subcellularLocation>
</comment>
<dbReference type="PANTHER" id="PTHR34471:SF1">
    <property type="entry name" value="ARGININE REPRESSOR"/>
    <property type="match status" value="1"/>
</dbReference>
<dbReference type="GO" id="GO:0034618">
    <property type="term" value="F:arginine binding"/>
    <property type="evidence" value="ECO:0007669"/>
    <property type="project" value="InterPro"/>
</dbReference>
<dbReference type="GO" id="GO:0003677">
    <property type="term" value="F:DNA binding"/>
    <property type="evidence" value="ECO:0007669"/>
    <property type="project" value="UniProtKB-KW"/>
</dbReference>
<evidence type="ECO:0000256" key="2">
    <source>
        <dbReference type="ARBA" id="ARBA00008316"/>
    </source>
</evidence>
<keyword evidence="7" id="KW-0028">Amino-acid biosynthesis</keyword>
<keyword evidence="5 7" id="KW-0238">DNA-binding</keyword>
<reference evidence="11 12" key="1">
    <citation type="journal article" date="2015" name="Genome Announc.">
        <title>Expanding the biotechnology potential of lactobacilli through comparative genomics of 213 strains and associated genera.</title>
        <authorList>
            <person name="Sun Z."/>
            <person name="Harris H.M."/>
            <person name="McCann A."/>
            <person name="Guo C."/>
            <person name="Argimon S."/>
            <person name="Zhang W."/>
            <person name="Yang X."/>
            <person name="Jeffery I.B."/>
            <person name="Cooney J.C."/>
            <person name="Kagawa T.F."/>
            <person name="Liu W."/>
            <person name="Song Y."/>
            <person name="Salvetti E."/>
            <person name="Wrobel A."/>
            <person name="Rasinkangas P."/>
            <person name="Parkhill J."/>
            <person name="Rea M.C."/>
            <person name="O'Sullivan O."/>
            <person name="Ritari J."/>
            <person name="Douillard F.P."/>
            <person name="Paul Ross R."/>
            <person name="Yang R."/>
            <person name="Briner A.E."/>
            <person name="Felis G.E."/>
            <person name="de Vos W.M."/>
            <person name="Barrangou R."/>
            <person name="Klaenhammer T.R."/>
            <person name="Caufield P.W."/>
            <person name="Cui Y."/>
            <person name="Zhang H."/>
            <person name="O'Toole P.W."/>
        </authorList>
    </citation>
    <scope>NUCLEOTIDE SEQUENCE [LARGE SCALE GENOMIC DNA]</scope>
    <source>
        <strain evidence="11 12">DSM 20003</strain>
    </source>
</reference>
<comment type="pathway">
    <text evidence="7">Amino-acid biosynthesis; L-arginine biosynthesis [regulation].</text>
</comment>
<keyword evidence="7" id="KW-0055">Arginine biosynthesis</keyword>
<dbReference type="InterPro" id="IPR001669">
    <property type="entry name" value="Arg_repress"/>
</dbReference>
<organism evidence="11 12">
    <name type="scientific">Loigolactobacillus bifermentans DSM 20003</name>
    <dbReference type="NCBI Taxonomy" id="1423726"/>
    <lineage>
        <taxon>Bacteria</taxon>
        <taxon>Bacillati</taxon>
        <taxon>Bacillota</taxon>
        <taxon>Bacilli</taxon>
        <taxon>Lactobacillales</taxon>
        <taxon>Lactobacillaceae</taxon>
        <taxon>Loigolactobacillus</taxon>
    </lineage>
</organism>
<dbReference type="InterPro" id="IPR036388">
    <property type="entry name" value="WH-like_DNA-bd_sf"/>
</dbReference>
<comment type="function">
    <text evidence="7">Regulates arginine biosynthesis genes.</text>
</comment>
<dbReference type="Pfam" id="PF02863">
    <property type="entry name" value="Arg_repressor_C"/>
    <property type="match status" value="1"/>
</dbReference>
<comment type="caution">
    <text evidence="11">The sequence shown here is derived from an EMBL/GenBank/DDBJ whole genome shotgun (WGS) entry which is preliminary data.</text>
</comment>
<dbReference type="InterPro" id="IPR020900">
    <property type="entry name" value="Arg_repress_DNA-bd"/>
</dbReference>
<evidence type="ECO:0000256" key="6">
    <source>
        <dbReference type="ARBA" id="ARBA00023163"/>
    </source>
</evidence>
<name>A0A0R1H711_9LACO</name>
<dbReference type="PRINTS" id="PR01467">
    <property type="entry name" value="ARGREPRESSOR"/>
</dbReference>
<dbReference type="NCBIfam" id="TIGR01529">
    <property type="entry name" value="argR_whole"/>
    <property type="match status" value="1"/>
</dbReference>
<dbReference type="Gene3D" id="1.10.10.10">
    <property type="entry name" value="Winged helix-like DNA-binding domain superfamily/Winged helix DNA-binding domain"/>
    <property type="match status" value="1"/>
</dbReference>
<dbReference type="PANTHER" id="PTHR34471">
    <property type="entry name" value="ARGININE REPRESSOR"/>
    <property type="match status" value="1"/>
</dbReference>
<dbReference type="GO" id="GO:0051259">
    <property type="term" value="P:protein complex oligomerization"/>
    <property type="evidence" value="ECO:0007669"/>
    <property type="project" value="InterPro"/>
</dbReference>
<evidence type="ECO:0000313" key="11">
    <source>
        <dbReference type="EMBL" id="KRK40387.1"/>
    </source>
</evidence>
<feature type="domain" description="Arginine repressor C-terminal" evidence="10">
    <location>
        <begin position="82"/>
        <end position="145"/>
    </location>
</feature>
<dbReference type="InterPro" id="IPR036390">
    <property type="entry name" value="WH_DNA-bd_sf"/>
</dbReference>
<dbReference type="AlphaFoldDB" id="A0A0R1H711"/>
<dbReference type="SUPFAM" id="SSF46785">
    <property type="entry name" value="Winged helix' DNA-binding domain"/>
    <property type="match status" value="1"/>
</dbReference>
<dbReference type="GO" id="GO:0006526">
    <property type="term" value="P:L-arginine biosynthetic process"/>
    <property type="evidence" value="ECO:0007669"/>
    <property type="project" value="UniProtKB-UniPathway"/>
</dbReference>
<dbReference type="UniPathway" id="UPA00068"/>
<evidence type="ECO:0000259" key="9">
    <source>
        <dbReference type="Pfam" id="PF01316"/>
    </source>
</evidence>
<gene>
    <name evidence="7" type="primary">argR</name>
    <name evidence="11" type="ORF">FC07_GL000945</name>
</gene>
<dbReference type="EMBL" id="AZDA01000015">
    <property type="protein sequence ID" value="KRK40387.1"/>
    <property type="molecule type" value="Genomic_DNA"/>
</dbReference>
<dbReference type="InterPro" id="IPR036251">
    <property type="entry name" value="Arg_repress_C_sf"/>
</dbReference>
<dbReference type="RefSeq" id="WP_057903620.1">
    <property type="nucleotide sequence ID" value="NZ_AZDA01000015.1"/>
</dbReference>
<dbReference type="GO" id="GO:0005737">
    <property type="term" value="C:cytoplasm"/>
    <property type="evidence" value="ECO:0007669"/>
    <property type="project" value="UniProtKB-SubCell"/>
</dbReference>
<keyword evidence="12" id="KW-1185">Reference proteome</keyword>
<accession>A0A0R1H711</accession>
<dbReference type="Pfam" id="PF01316">
    <property type="entry name" value="Arg_repressor"/>
    <property type="match status" value="1"/>
</dbReference>
<keyword evidence="3 7" id="KW-0963">Cytoplasm</keyword>
<evidence type="ECO:0000256" key="4">
    <source>
        <dbReference type="ARBA" id="ARBA00023015"/>
    </source>
</evidence>
<evidence type="ECO:0000259" key="10">
    <source>
        <dbReference type="Pfam" id="PF02863"/>
    </source>
</evidence>
<dbReference type="STRING" id="1423726.FC07_GL000945"/>
<evidence type="ECO:0000256" key="7">
    <source>
        <dbReference type="HAMAP-Rule" id="MF_00173"/>
    </source>
</evidence>
<keyword evidence="4 7" id="KW-0805">Transcription regulation</keyword>
<dbReference type="Gene3D" id="3.30.1360.40">
    <property type="match status" value="1"/>
</dbReference>
<sequence length="155" mass="17153">MKKSVRQAKIEQIIKQQPVSTQEELLAHLKAEGIPATQATISRDIREMQIVKERDQEGKIRYAIFHNGEKSEEERLRETLGQVALSVTQVEFVNLIRTAPGNGNLLAAIIDNLKMPEIAGTLAGHDTILVISPSAPAATKLNAYFLEHIDPEAAY</sequence>
<evidence type="ECO:0000313" key="12">
    <source>
        <dbReference type="Proteomes" id="UP000051461"/>
    </source>
</evidence>
<dbReference type="OrthoDB" id="9807089at2"/>
<feature type="domain" description="Arginine repressor DNA-binding" evidence="9">
    <location>
        <begin position="1"/>
        <end position="68"/>
    </location>
</feature>